<dbReference type="Gene3D" id="3.30.730.10">
    <property type="entry name" value="AP2/ERF domain"/>
    <property type="match status" value="1"/>
</dbReference>
<dbReference type="Proteomes" id="UP000039865">
    <property type="component" value="Unassembled WGS sequence"/>
</dbReference>
<evidence type="ECO:0000313" key="7">
    <source>
        <dbReference type="EMBL" id="CDW81380.1"/>
    </source>
</evidence>
<dbReference type="EMBL" id="CCKQ01009874">
    <property type="protein sequence ID" value="CDW81380.1"/>
    <property type="molecule type" value="Genomic_DNA"/>
</dbReference>
<dbReference type="InterPro" id="IPR036955">
    <property type="entry name" value="AP2/ERF_dom_sf"/>
</dbReference>
<dbReference type="InterPro" id="IPR016177">
    <property type="entry name" value="DNA-bd_dom_sf"/>
</dbReference>
<dbReference type="AlphaFoldDB" id="A0A078AGI2"/>
<keyword evidence="3" id="KW-0238">DNA-binding</keyword>
<evidence type="ECO:0000256" key="3">
    <source>
        <dbReference type="ARBA" id="ARBA00023125"/>
    </source>
</evidence>
<evidence type="ECO:0000256" key="4">
    <source>
        <dbReference type="ARBA" id="ARBA00023163"/>
    </source>
</evidence>
<reference evidence="7 8" key="1">
    <citation type="submission" date="2014-06" db="EMBL/GenBank/DDBJ databases">
        <authorList>
            <person name="Swart Estienne"/>
        </authorList>
    </citation>
    <scope>NUCLEOTIDE SEQUENCE [LARGE SCALE GENOMIC DNA]</scope>
    <source>
        <strain evidence="7 8">130c</strain>
    </source>
</reference>
<dbReference type="SUPFAM" id="SSF54171">
    <property type="entry name" value="DNA-binding domain"/>
    <property type="match status" value="1"/>
</dbReference>
<evidence type="ECO:0000256" key="1">
    <source>
        <dbReference type="ARBA" id="ARBA00004123"/>
    </source>
</evidence>
<evidence type="ECO:0000256" key="2">
    <source>
        <dbReference type="ARBA" id="ARBA00023015"/>
    </source>
</evidence>
<dbReference type="InterPro" id="IPR001471">
    <property type="entry name" value="AP2/ERF_dom"/>
</dbReference>
<evidence type="ECO:0000259" key="6">
    <source>
        <dbReference type="PROSITE" id="PS51032"/>
    </source>
</evidence>
<evidence type="ECO:0000313" key="8">
    <source>
        <dbReference type="Proteomes" id="UP000039865"/>
    </source>
</evidence>
<protein>
    <submittedName>
        <fullName evidence="7">Ant-like protein</fullName>
    </submittedName>
</protein>
<dbReference type="OrthoDB" id="207175at2759"/>
<dbReference type="PROSITE" id="PS51032">
    <property type="entry name" value="AP2_ERF"/>
    <property type="match status" value="1"/>
</dbReference>
<accession>A0A078AGI2</accession>
<dbReference type="GO" id="GO:0005634">
    <property type="term" value="C:nucleus"/>
    <property type="evidence" value="ECO:0007669"/>
    <property type="project" value="UniProtKB-SubCell"/>
</dbReference>
<evidence type="ECO:0000256" key="5">
    <source>
        <dbReference type="ARBA" id="ARBA00023242"/>
    </source>
</evidence>
<dbReference type="GO" id="GO:0003700">
    <property type="term" value="F:DNA-binding transcription factor activity"/>
    <property type="evidence" value="ECO:0007669"/>
    <property type="project" value="InterPro"/>
</dbReference>
<keyword evidence="8" id="KW-1185">Reference proteome</keyword>
<organism evidence="7 8">
    <name type="scientific">Stylonychia lemnae</name>
    <name type="common">Ciliate</name>
    <dbReference type="NCBI Taxonomy" id="5949"/>
    <lineage>
        <taxon>Eukaryota</taxon>
        <taxon>Sar</taxon>
        <taxon>Alveolata</taxon>
        <taxon>Ciliophora</taxon>
        <taxon>Intramacronucleata</taxon>
        <taxon>Spirotrichea</taxon>
        <taxon>Stichotrichia</taxon>
        <taxon>Sporadotrichida</taxon>
        <taxon>Oxytrichidae</taxon>
        <taxon>Stylonychinae</taxon>
        <taxon>Stylonychia</taxon>
    </lineage>
</organism>
<proteinExistence type="predicted"/>
<name>A0A078AGI2_STYLE</name>
<dbReference type="GO" id="GO:0003677">
    <property type="term" value="F:DNA binding"/>
    <property type="evidence" value="ECO:0007669"/>
    <property type="project" value="UniProtKB-KW"/>
</dbReference>
<keyword evidence="2" id="KW-0805">Transcription regulation</keyword>
<gene>
    <name evidence="7" type="primary">Contig17561.g18679</name>
    <name evidence="7" type="ORF">STYLEM_10396</name>
</gene>
<feature type="domain" description="AP2/ERF" evidence="6">
    <location>
        <begin position="294"/>
        <end position="353"/>
    </location>
</feature>
<dbReference type="InParanoid" id="A0A078AGI2"/>
<keyword evidence="4" id="KW-0804">Transcription</keyword>
<sequence length="387" mass="45181">MGNILPNNQNLSENCQQQFYQNQVQLMNCQNQITNQSAHQVIYLQNNINRVTPQIARPQPINQQTQQQSLLQNQNVYGQSLQYQSPLNIAGGMRLNSQQSNQVTQERQINFLNNFHNSAFTFHNKPQESSLSHQYMQSQINALQLPSYQQYNCAFADQTLKSQSQSYHISQQKECQQIPTLQNYSIRKQTDPLSLDPQEILQQQIFKQQISQYRQTVTEQTMIQHQNLENYGGHLNQLSEDFKLNDDNTLGQDSNMIEQLLEQKKMELAKQLMDLPDSDQIVLWSKNKIQYAKSKRGSRFRGVSKNGKKWQVQLLGNMRKRYIGSISSEDQAAKIYDHYAIITHGLRAKTNFHYDKRQIQDIMERFRESDFLNPGANILRQTPYCPN</sequence>
<comment type="subcellular location">
    <subcellularLocation>
        <location evidence="1">Nucleus</location>
    </subcellularLocation>
</comment>
<keyword evidence="5" id="KW-0539">Nucleus</keyword>